<dbReference type="InterPro" id="IPR008979">
    <property type="entry name" value="Galactose-bd-like_sf"/>
</dbReference>
<dbReference type="EMBL" id="JAUSQU010000001">
    <property type="protein sequence ID" value="MDP9841296.1"/>
    <property type="molecule type" value="Genomic_DNA"/>
</dbReference>
<feature type="domain" description="Allantoicase" evidence="4">
    <location>
        <begin position="68"/>
        <end position="220"/>
    </location>
</feature>
<protein>
    <recommendedName>
        <fullName evidence="2">Probable allantoicase</fullName>
        <ecNumber evidence="2">3.5.3.4</ecNumber>
    </recommendedName>
    <alternativeName>
        <fullName evidence="2">Allantoate amidinohydrolase</fullName>
    </alternativeName>
</protein>
<evidence type="ECO:0000313" key="6">
    <source>
        <dbReference type="Proteomes" id="UP001225356"/>
    </source>
</evidence>
<feature type="compositionally biased region" description="Polar residues" evidence="3">
    <location>
        <begin position="1"/>
        <end position="17"/>
    </location>
</feature>
<dbReference type="NCBIfam" id="TIGR02961">
    <property type="entry name" value="allantoicase"/>
    <property type="match status" value="1"/>
</dbReference>
<accession>A0ABT9Q4I4</accession>
<proteinExistence type="inferred from homology"/>
<name>A0ABT9Q4I4_9ACTN</name>
<evidence type="ECO:0000256" key="3">
    <source>
        <dbReference type="SAM" id="MobiDB-lite"/>
    </source>
</evidence>
<comment type="pathway">
    <text evidence="2">Nitrogen metabolism; (S)-allantoin degradation; (S)-ureidoglycolate from allantoate (aminidohydrolase route): step 1/1.</text>
</comment>
<sequence length="466" mass="49710">MNTGTPEPTNVANSETPEPTPAVIAGATEPTNVANTGTPEPTTTADTGTPPPPATGTVRVDLASRWLGGSVMAASDESFGLKENLLVPAAADFVPGRYDHRGEIVDGWETRRRRGEPGHDWTIVRLGAPGVITEIDVDTSFFTGNYPPACRIEARGTEGYPGADELAGTDEGWIEIVPRSPLKGDGHNLFAVSDPRRFTHVRLSIHPDGGVARLRVRGEVVPDPRRWDGVTFDLAGQEQGGLVVDSSNGFYTSAELLNRPDRARTMGEGWETSRRRDSGHDFAVIRLAATGRLRQVEIDTSHFKYNASAEVELYGRATDAPGTPNVPGSHDFPSSSDNAASPPGAGSPLWSPLLPRTRLQPDTRHLFTLREPSAAVTAVRIDAFPDGGISRIRLVGTVEPSARRDAGLRWFNTLPADQAAYCLAEAGVSEPDIARLLAARPLAGNLSSFLPAGSAGEILGSWIVGR</sequence>
<keyword evidence="2" id="KW-0659">Purine metabolism</keyword>
<dbReference type="InterPro" id="IPR005164">
    <property type="entry name" value="Allantoicase"/>
</dbReference>
<dbReference type="HAMAP" id="MF_00813">
    <property type="entry name" value="Allantoicase"/>
    <property type="match status" value="1"/>
</dbReference>
<feature type="domain" description="Allantoicase" evidence="4">
    <location>
        <begin position="240"/>
        <end position="398"/>
    </location>
</feature>
<evidence type="ECO:0000313" key="5">
    <source>
        <dbReference type="EMBL" id="MDP9841296.1"/>
    </source>
</evidence>
<feature type="compositionally biased region" description="Low complexity" evidence="3">
    <location>
        <begin position="36"/>
        <end position="48"/>
    </location>
</feature>
<gene>
    <name evidence="2" type="primary">alc</name>
    <name evidence="5" type="ORF">J2853_000507</name>
</gene>
<comment type="caution">
    <text evidence="5">The sequence shown here is derived from an EMBL/GenBank/DDBJ whole genome shotgun (WGS) entry which is preliminary data.</text>
</comment>
<dbReference type="Proteomes" id="UP001225356">
    <property type="component" value="Unassembled WGS sequence"/>
</dbReference>
<evidence type="ECO:0000256" key="1">
    <source>
        <dbReference type="ARBA" id="ARBA00009242"/>
    </source>
</evidence>
<feature type="region of interest" description="Disordered" evidence="3">
    <location>
        <begin position="1"/>
        <end position="56"/>
    </location>
</feature>
<dbReference type="PANTHER" id="PTHR12045:SF3">
    <property type="entry name" value="INACTIVE ALLANTOICASE-RELATED"/>
    <property type="match status" value="1"/>
</dbReference>
<organism evidence="5 6">
    <name type="scientific">Streptosporangium lutulentum</name>
    <dbReference type="NCBI Taxonomy" id="1461250"/>
    <lineage>
        <taxon>Bacteria</taxon>
        <taxon>Bacillati</taxon>
        <taxon>Actinomycetota</taxon>
        <taxon>Actinomycetes</taxon>
        <taxon>Streptosporangiales</taxon>
        <taxon>Streptosporangiaceae</taxon>
        <taxon>Streptosporangium</taxon>
    </lineage>
</organism>
<dbReference type="RefSeq" id="WP_307554495.1">
    <property type="nucleotide sequence ID" value="NZ_JAUSQU010000001.1"/>
</dbReference>
<dbReference type="PANTHER" id="PTHR12045">
    <property type="entry name" value="ALLANTOICASE"/>
    <property type="match status" value="1"/>
</dbReference>
<dbReference type="GO" id="GO:0004037">
    <property type="term" value="F:allantoicase activity"/>
    <property type="evidence" value="ECO:0007669"/>
    <property type="project" value="UniProtKB-EC"/>
</dbReference>
<dbReference type="Pfam" id="PF03561">
    <property type="entry name" value="Allantoicase"/>
    <property type="match status" value="2"/>
</dbReference>
<dbReference type="EC" id="3.5.3.4" evidence="2"/>
<keyword evidence="6" id="KW-1185">Reference proteome</keyword>
<comment type="catalytic activity">
    <reaction evidence="2">
        <text>allantoate + H2O = (S)-ureidoglycolate + urea</text>
        <dbReference type="Rhea" id="RHEA:11016"/>
        <dbReference type="ChEBI" id="CHEBI:15377"/>
        <dbReference type="ChEBI" id="CHEBI:16199"/>
        <dbReference type="ChEBI" id="CHEBI:17536"/>
        <dbReference type="ChEBI" id="CHEBI:57296"/>
        <dbReference type="EC" id="3.5.3.4"/>
    </reaction>
</comment>
<feature type="region of interest" description="Disordered" evidence="3">
    <location>
        <begin position="317"/>
        <end position="354"/>
    </location>
</feature>
<dbReference type="InterPro" id="IPR015908">
    <property type="entry name" value="Allantoicase_dom"/>
</dbReference>
<dbReference type="SUPFAM" id="SSF49785">
    <property type="entry name" value="Galactose-binding domain-like"/>
    <property type="match status" value="2"/>
</dbReference>
<evidence type="ECO:0000256" key="2">
    <source>
        <dbReference type="HAMAP-Rule" id="MF_00813"/>
    </source>
</evidence>
<keyword evidence="2 5" id="KW-0378">Hydrolase</keyword>
<reference evidence="5 6" key="1">
    <citation type="submission" date="2023-07" db="EMBL/GenBank/DDBJ databases">
        <title>Sequencing the genomes of 1000 actinobacteria strains.</title>
        <authorList>
            <person name="Klenk H.-P."/>
        </authorList>
    </citation>
    <scope>NUCLEOTIDE SEQUENCE [LARGE SCALE GENOMIC DNA]</scope>
    <source>
        <strain evidence="5 6">DSM 46740</strain>
    </source>
</reference>
<evidence type="ECO:0000259" key="4">
    <source>
        <dbReference type="Pfam" id="PF03561"/>
    </source>
</evidence>
<dbReference type="Gene3D" id="2.60.120.260">
    <property type="entry name" value="Galactose-binding domain-like"/>
    <property type="match status" value="2"/>
</dbReference>
<comment type="similarity">
    <text evidence="1 2">Belongs to the allantoicase family.</text>
</comment>